<evidence type="ECO:0000313" key="3">
    <source>
        <dbReference type="Proteomes" id="UP000054721"/>
    </source>
</evidence>
<dbReference type="EMBL" id="JYDW01001877">
    <property type="protein sequence ID" value="KRZ46894.1"/>
    <property type="molecule type" value="Genomic_DNA"/>
</dbReference>
<dbReference type="AlphaFoldDB" id="A0A0V1KIK8"/>
<gene>
    <name evidence="2" type="ORF">T02_3659</name>
</gene>
<proteinExistence type="predicted"/>
<reference evidence="2 3" key="1">
    <citation type="submission" date="2015-05" db="EMBL/GenBank/DDBJ databases">
        <title>Evolution of Trichinella species and genotypes.</title>
        <authorList>
            <person name="Korhonen P.K."/>
            <person name="Edoardo P."/>
            <person name="Giuseppe L.R."/>
            <person name="Gasser R.B."/>
        </authorList>
    </citation>
    <scope>NUCLEOTIDE SEQUENCE [LARGE SCALE GENOMIC DNA]</scope>
    <source>
        <strain evidence="2">ISS10</strain>
    </source>
</reference>
<evidence type="ECO:0000256" key="1">
    <source>
        <dbReference type="SAM" id="MobiDB-lite"/>
    </source>
</evidence>
<evidence type="ECO:0000313" key="2">
    <source>
        <dbReference type="EMBL" id="KRZ46894.1"/>
    </source>
</evidence>
<feature type="compositionally biased region" description="Basic and acidic residues" evidence="1">
    <location>
        <begin position="56"/>
        <end position="65"/>
    </location>
</feature>
<organism evidence="2 3">
    <name type="scientific">Trichinella nativa</name>
    <dbReference type="NCBI Taxonomy" id="6335"/>
    <lineage>
        <taxon>Eukaryota</taxon>
        <taxon>Metazoa</taxon>
        <taxon>Ecdysozoa</taxon>
        <taxon>Nematoda</taxon>
        <taxon>Enoplea</taxon>
        <taxon>Dorylaimia</taxon>
        <taxon>Trichinellida</taxon>
        <taxon>Trichinellidae</taxon>
        <taxon>Trichinella</taxon>
    </lineage>
</organism>
<keyword evidence="3" id="KW-1185">Reference proteome</keyword>
<protein>
    <submittedName>
        <fullName evidence="2">Uncharacterized protein</fullName>
    </submittedName>
</protein>
<name>A0A0V1KIK8_9BILA</name>
<dbReference type="Proteomes" id="UP000054721">
    <property type="component" value="Unassembled WGS sequence"/>
</dbReference>
<accession>A0A0V1KIK8</accession>
<comment type="caution">
    <text evidence="2">The sequence shown here is derived from an EMBL/GenBank/DDBJ whole genome shotgun (WGS) entry which is preliminary data.</text>
</comment>
<sequence length="65" mass="6834">MAAPQFLSLELSQELSTVAAPPLQPPGAAPQGWPISPGNLKPGRTSHLNPWAQCRGKGEKNPPIP</sequence>
<feature type="region of interest" description="Disordered" evidence="1">
    <location>
        <begin position="19"/>
        <end position="65"/>
    </location>
</feature>